<name>A0A6I4SQU2_9SPHN</name>
<comment type="caution">
    <text evidence="1">The sequence shown here is derived from an EMBL/GenBank/DDBJ whole genome shotgun (WGS) entry which is preliminary data.</text>
</comment>
<gene>
    <name evidence="1" type="ORF">GRI89_00370</name>
</gene>
<organism evidence="1 2">
    <name type="scientific">Croceibacterium salegens</name>
    <dbReference type="NCBI Taxonomy" id="1737568"/>
    <lineage>
        <taxon>Bacteria</taxon>
        <taxon>Pseudomonadati</taxon>
        <taxon>Pseudomonadota</taxon>
        <taxon>Alphaproteobacteria</taxon>
        <taxon>Sphingomonadales</taxon>
        <taxon>Erythrobacteraceae</taxon>
        <taxon>Croceibacterium</taxon>
    </lineage>
</organism>
<keyword evidence="2" id="KW-1185">Reference proteome</keyword>
<reference evidence="1 2" key="1">
    <citation type="submission" date="2019-12" db="EMBL/GenBank/DDBJ databases">
        <title>Genomic-based taxomic classification of the family Erythrobacteraceae.</title>
        <authorList>
            <person name="Xu L."/>
        </authorList>
    </citation>
    <scope>NUCLEOTIDE SEQUENCE [LARGE SCALE GENOMIC DNA]</scope>
    <source>
        <strain evidence="1 2">MCCC 1K01500</strain>
    </source>
</reference>
<accession>A0A6I4SQU2</accession>
<evidence type="ECO:0000313" key="2">
    <source>
        <dbReference type="Proteomes" id="UP000433652"/>
    </source>
</evidence>
<evidence type="ECO:0000313" key="1">
    <source>
        <dbReference type="EMBL" id="MXO57999.1"/>
    </source>
</evidence>
<dbReference type="RefSeq" id="WP_159791293.1">
    <property type="nucleotide sequence ID" value="NZ_WTYM01000021.1"/>
</dbReference>
<proteinExistence type="predicted"/>
<dbReference type="AlphaFoldDB" id="A0A6I4SQU2"/>
<dbReference type="Proteomes" id="UP000433652">
    <property type="component" value="Unassembled WGS sequence"/>
</dbReference>
<protein>
    <submittedName>
        <fullName evidence="1">Uncharacterized protein</fullName>
    </submittedName>
</protein>
<dbReference type="EMBL" id="WTYM01000021">
    <property type="protein sequence ID" value="MXO57999.1"/>
    <property type="molecule type" value="Genomic_DNA"/>
</dbReference>
<sequence>MEDGRYVGQYRSDFSTVTIENGKLVFKLSHEDPVTAAFTPDGLPDELLVDGGLLNFFK</sequence>